<organism evidence="1 2">
    <name type="scientific">Ectopseudomonas composti</name>
    <dbReference type="NCBI Taxonomy" id="658457"/>
    <lineage>
        <taxon>Bacteria</taxon>
        <taxon>Pseudomonadati</taxon>
        <taxon>Pseudomonadota</taxon>
        <taxon>Gammaproteobacteria</taxon>
        <taxon>Pseudomonadales</taxon>
        <taxon>Pseudomonadaceae</taxon>
        <taxon>Ectopseudomonas</taxon>
    </lineage>
</organism>
<dbReference type="EMBL" id="FOWP01000006">
    <property type="protein sequence ID" value="SFP17803.1"/>
    <property type="molecule type" value="Genomic_DNA"/>
</dbReference>
<dbReference type="STRING" id="658457.SAMN05216601_106152"/>
<evidence type="ECO:0000313" key="1">
    <source>
        <dbReference type="EMBL" id="SFP17803.1"/>
    </source>
</evidence>
<gene>
    <name evidence="1" type="ORF">SAMN05216601_106152</name>
</gene>
<accession>A0A1I5N7T9</accession>
<dbReference type="AlphaFoldDB" id="A0A1I5N7T9"/>
<proteinExistence type="predicted"/>
<dbReference type="Proteomes" id="UP000182400">
    <property type="component" value="Unassembled WGS sequence"/>
</dbReference>
<reference evidence="1 2" key="1">
    <citation type="submission" date="2016-10" db="EMBL/GenBank/DDBJ databases">
        <authorList>
            <person name="de Groot N.N."/>
        </authorList>
    </citation>
    <scope>NUCLEOTIDE SEQUENCE [LARGE SCALE GENOMIC DNA]</scope>
    <source>
        <strain evidence="1 2">CCUG 59231</strain>
    </source>
</reference>
<sequence>MSTPIIKFMDLALGDRFRIEGDEKHLLLTKIDNQRARTHCMLGIQNELYGQESDPIVHVEADWAVKFVPVAVDLS</sequence>
<dbReference type="RefSeq" id="WP_074939192.1">
    <property type="nucleotide sequence ID" value="NZ_FOWP01000006.1"/>
</dbReference>
<evidence type="ECO:0000313" key="2">
    <source>
        <dbReference type="Proteomes" id="UP000182400"/>
    </source>
</evidence>
<name>A0A1I5N7T9_9GAMM</name>
<protein>
    <submittedName>
        <fullName evidence="1">Uncharacterized protein</fullName>
    </submittedName>
</protein>